<dbReference type="SMART" id="SM00448">
    <property type="entry name" value="REC"/>
    <property type="match status" value="1"/>
</dbReference>
<dbReference type="GO" id="GO:0000160">
    <property type="term" value="P:phosphorelay signal transduction system"/>
    <property type="evidence" value="ECO:0007669"/>
    <property type="project" value="InterPro"/>
</dbReference>
<dbReference type="STRING" id="1817813.A2008_02360"/>
<proteinExistence type="predicted"/>
<feature type="modified residue" description="4-aspartylphosphate" evidence="1">
    <location>
        <position position="53"/>
    </location>
</feature>
<evidence type="ECO:0000313" key="4">
    <source>
        <dbReference type="Proteomes" id="UP000178735"/>
    </source>
</evidence>
<dbReference type="AlphaFoldDB" id="A0A1F7WTK8"/>
<name>A0A1F7WTK8_9BACT</name>
<dbReference type="PANTHER" id="PTHR43228">
    <property type="entry name" value="TWO-COMPONENT RESPONSE REGULATOR"/>
    <property type="match status" value="1"/>
</dbReference>
<comment type="caution">
    <text evidence="3">The sequence shown here is derived from an EMBL/GenBank/DDBJ whole genome shotgun (WGS) entry which is preliminary data.</text>
</comment>
<dbReference type="Pfam" id="PF00072">
    <property type="entry name" value="Response_reg"/>
    <property type="match status" value="1"/>
</dbReference>
<dbReference type="SUPFAM" id="SSF52172">
    <property type="entry name" value="CheY-like"/>
    <property type="match status" value="1"/>
</dbReference>
<evidence type="ECO:0000259" key="2">
    <source>
        <dbReference type="PROSITE" id="PS50110"/>
    </source>
</evidence>
<evidence type="ECO:0000313" key="3">
    <source>
        <dbReference type="EMBL" id="OGM05405.1"/>
    </source>
</evidence>
<dbReference type="EMBL" id="MGFH01000115">
    <property type="protein sequence ID" value="OGM05405.1"/>
    <property type="molecule type" value="Genomic_DNA"/>
</dbReference>
<feature type="domain" description="Response regulatory" evidence="2">
    <location>
        <begin position="2"/>
        <end position="118"/>
    </location>
</feature>
<dbReference type="PROSITE" id="PS50110">
    <property type="entry name" value="RESPONSE_REGULATORY"/>
    <property type="match status" value="1"/>
</dbReference>
<organism evidence="3 4">
    <name type="scientific">Candidatus Wallbacteria bacterium GWC2_49_35</name>
    <dbReference type="NCBI Taxonomy" id="1817813"/>
    <lineage>
        <taxon>Bacteria</taxon>
        <taxon>Candidatus Walliibacteriota</taxon>
    </lineage>
</organism>
<dbReference type="Proteomes" id="UP000178735">
    <property type="component" value="Unassembled WGS sequence"/>
</dbReference>
<dbReference type="PANTHER" id="PTHR43228:SF1">
    <property type="entry name" value="TWO-COMPONENT RESPONSE REGULATOR ARR22"/>
    <property type="match status" value="1"/>
</dbReference>
<evidence type="ECO:0000256" key="1">
    <source>
        <dbReference type="PROSITE-ProRule" id="PRU00169"/>
    </source>
</evidence>
<keyword evidence="1" id="KW-0597">Phosphoprotein</keyword>
<dbReference type="Gene3D" id="3.40.50.2300">
    <property type="match status" value="1"/>
</dbReference>
<dbReference type="InterPro" id="IPR001789">
    <property type="entry name" value="Sig_transdc_resp-reg_receiver"/>
</dbReference>
<protein>
    <recommendedName>
        <fullName evidence="2">Response regulatory domain-containing protein</fullName>
    </recommendedName>
</protein>
<dbReference type="InterPro" id="IPR052048">
    <property type="entry name" value="ST_Response_Regulator"/>
</dbReference>
<accession>A0A1F7WTK8</accession>
<dbReference type="InterPro" id="IPR011006">
    <property type="entry name" value="CheY-like_superfamily"/>
</dbReference>
<sequence>MNILIIDDDPGCLDSLSSSLQLYSHNCEAYTNAVKAVEIYRENHSRFDLVITDMKMPVMSGIEVLQNALKINCEAKVIIITAYGDVETAISAVNSHAYAFFGKPINFQELLETIERIETEKNAKKLTKEEHIRLADEYTKLKKAFEELRSLLEKSGGGNEGGK</sequence>
<reference evidence="3 4" key="1">
    <citation type="journal article" date="2016" name="Nat. Commun.">
        <title>Thousands of microbial genomes shed light on interconnected biogeochemical processes in an aquifer system.</title>
        <authorList>
            <person name="Anantharaman K."/>
            <person name="Brown C.T."/>
            <person name="Hug L.A."/>
            <person name="Sharon I."/>
            <person name="Castelle C.J."/>
            <person name="Probst A.J."/>
            <person name="Thomas B.C."/>
            <person name="Singh A."/>
            <person name="Wilkins M.J."/>
            <person name="Karaoz U."/>
            <person name="Brodie E.L."/>
            <person name="Williams K.H."/>
            <person name="Hubbard S.S."/>
            <person name="Banfield J.F."/>
        </authorList>
    </citation>
    <scope>NUCLEOTIDE SEQUENCE [LARGE SCALE GENOMIC DNA]</scope>
</reference>
<gene>
    <name evidence="3" type="ORF">A2008_02360</name>
</gene>